<feature type="domain" description="Cysteine-rich CPCC" evidence="1">
    <location>
        <begin position="8"/>
        <end position="61"/>
    </location>
</feature>
<accession>A0AA90XXN7</accession>
<sequence length="64" mass="6964">MSNEPEVYNCPCCGSPVIDDLGCYEICPVCGWEDDPVQSSDPEYEGGANKMSLNSAKRAYHSSN</sequence>
<evidence type="ECO:0000313" key="3">
    <source>
        <dbReference type="Proteomes" id="UP000698240"/>
    </source>
</evidence>
<reference evidence="2" key="1">
    <citation type="submission" date="2020-03" db="EMBL/GenBank/DDBJ databases">
        <authorList>
            <person name="Kislichkina A."/>
            <person name="Dentovskaya S."/>
            <person name="Shaikhutdinov R."/>
            <person name="Ivanov S."/>
            <person name="Sizova A."/>
            <person name="Solomentsev V."/>
            <person name="Bogun A."/>
        </authorList>
    </citation>
    <scope>NUCLEOTIDE SEQUENCE</scope>
    <source>
        <strain evidence="2">SCPM-O-B-8025</strain>
    </source>
</reference>
<dbReference type="AlphaFoldDB" id="A0AA90XXN7"/>
<dbReference type="Pfam" id="PF14206">
    <property type="entry name" value="Cys_rich_CPCC"/>
    <property type="match status" value="1"/>
</dbReference>
<gene>
    <name evidence="2" type="ORF">HB980_21325</name>
</gene>
<organism evidence="2 3">
    <name type="scientific">Yersinia massiliensis</name>
    <dbReference type="NCBI Taxonomy" id="419257"/>
    <lineage>
        <taxon>Bacteria</taxon>
        <taxon>Pseudomonadati</taxon>
        <taxon>Pseudomonadota</taxon>
        <taxon>Gammaproteobacteria</taxon>
        <taxon>Enterobacterales</taxon>
        <taxon>Yersiniaceae</taxon>
        <taxon>Yersinia</taxon>
    </lineage>
</organism>
<proteinExistence type="predicted"/>
<protein>
    <recommendedName>
        <fullName evidence="1">Cysteine-rich CPCC domain-containing protein</fullName>
    </recommendedName>
</protein>
<dbReference type="Proteomes" id="UP000698240">
    <property type="component" value="Unassembled WGS sequence"/>
</dbReference>
<evidence type="ECO:0000313" key="2">
    <source>
        <dbReference type="EMBL" id="NIL29068.1"/>
    </source>
</evidence>
<comment type="caution">
    <text evidence="2">The sequence shown here is derived from an EMBL/GenBank/DDBJ whole genome shotgun (WGS) entry which is preliminary data.</text>
</comment>
<dbReference type="InterPro" id="IPR025983">
    <property type="entry name" value="Cys_rich_CPCC"/>
</dbReference>
<name>A0AA90XXN7_9GAMM</name>
<dbReference type="EMBL" id="JAASAN010000026">
    <property type="protein sequence ID" value="NIL29068.1"/>
    <property type="molecule type" value="Genomic_DNA"/>
</dbReference>
<dbReference type="RefSeq" id="WP_072084861.1">
    <property type="nucleotide sequence ID" value="NZ_JAASAN010000026.1"/>
</dbReference>
<evidence type="ECO:0000259" key="1">
    <source>
        <dbReference type="Pfam" id="PF14206"/>
    </source>
</evidence>